<evidence type="ECO:0008006" key="3">
    <source>
        <dbReference type="Google" id="ProtNLM"/>
    </source>
</evidence>
<gene>
    <name evidence="1" type="ORF">HMPREF9333_02146</name>
</gene>
<protein>
    <recommendedName>
        <fullName evidence="3">Endosialidase</fullName>
    </recommendedName>
</protein>
<dbReference type="STRING" id="679200.HMPREF9333_02146"/>
<reference evidence="1 2" key="1">
    <citation type="submission" date="2011-08" db="EMBL/GenBank/DDBJ databases">
        <title>The Genome Sequence of Johnsonella ignava ATCC 51276.</title>
        <authorList>
            <consortium name="The Broad Institute Genome Sequencing Platform"/>
            <person name="Earl A."/>
            <person name="Ward D."/>
            <person name="Feldgarden M."/>
            <person name="Gevers D."/>
            <person name="Izard J."/>
            <person name="Blanton J.M."/>
            <person name="Baranova O.V."/>
            <person name="Dewhirst F.E."/>
            <person name="Young S.K."/>
            <person name="Zeng Q."/>
            <person name="Gargeya S."/>
            <person name="Fitzgerald M."/>
            <person name="Haas B."/>
            <person name="Abouelleil A."/>
            <person name="Alvarado L."/>
            <person name="Arachchi H.M."/>
            <person name="Berlin A."/>
            <person name="Brown A."/>
            <person name="Chapman S.B."/>
            <person name="Chen Z."/>
            <person name="Dunbar C."/>
            <person name="Freedman E."/>
            <person name="Gearin G."/>
            <person name="Gellesch M."/>
            <person name="Goldberg J."/>
            <person name="Griggs A."/>
            <person name="Gujja S."/>
            <person name="Heiman D."/>
            <person name="Howarth C."/>
            <person name="Larson L."/>
            <person name="Lui A."/>
            <person name="MacDonald P.J.P."/>
            <person name="Montmayeur A."/>
            <person name="Murphy C."/>
            <person name="Neiman D."/>
            <person name="Pearson M."/>
            <person name="Priest M."/>
            <person name="Roberts A."/>
            <person name="Saif S."/>
            <person name="Shea T."/>
            <person name="Shenoy N."/>
            <person name="Sisk P."/>
            <person name="Stolte C."/>
            <person name="Sykes S."/>
            <person name="Wortman J."/>
            <person name="Nusbaum C."/>
            <person name="Birren B."/>
        </authorList>
    </citation>
    <scope>NUCLEOTIDE SEQUENCE [LARGE SCALE GENOMIC DNA]</scope>
    <source>
        <strain evidence="1 2">ATCC 51276</strain>
    </source>
</reference>
<dbReference type="eggNOG" id="ENOG5031JM9">
    <property type="taxonomic scope" value="Bacteria"/>
</dbReference>
<evidence type="ECO:0000313" key="2">
    <source>
        <dbReference type="Proteomes" id="UP000003011"/>
    </source>
</evidence>
<accession>G5GKQ3</accession>
<evidence type="ECO:0000313" key="1">
    <source>
        <dbReference type="EMBL" id="EHI54687.1"/>
    </source>
</evidence>
<proteinExistence type="predicted"/>
<name>G5GKQ3_9FIRM</name>
<dbReference type="Proteomes" id="UP000003011">
    <property type="component" value="Unassembled WGS sequence"/>
</dbReference>
<comment type="caution">
    <text evidence="1">The sequence shown here is derived from an EMBL/GenBank/DDBJ whole genome shotgun (WGS) entry which is preliminary data.</text>
</comment>
<dbReference type="EMBL" id="ACZL01000045">
    <property type="protein sequence ID" value="EHI54687.1"/>
    <property type="molecule type" value="Genomic_DNA"/>
</dbReference>
<keyword evidence="2" id="KW-1185">Reference proteome</keyword>
<dbReference type="AlphaFoldDB" id="G5GKQ3"/>
<dbReference type="HOGENOM" id="CLU_154495_0_0_9"/>
<sequence length="140" mass="15406">MSVVEELIKNEADGGLSFGNHRLKIKSKLSDFAHKGDLYKVKTYSEVTKLEKNGNFIYESIPGTSVNNLKFSNNTISFVVEGVADAQITLGLEEETDYEVFIDNSPIGVMKTNLSGKFVIGVELDDGNVSEIKIVKADKQ</sequence>
<dbReference type="PATRIC" id="fig|679200.3.peg.2255"/>
<dbReference type="RefSeq" id="WP_005542124.1">
    <property type="nucleotide sequence ID" value="NZ_JH378841.1"/>
</dbReference>
<organism evidence="1 2">
    <name type="scientific">Johnsonella ignava ATCC 51276</name>
    <dbReference type="NCBI Taxonomy" id="679200"/>
    <lineage>
        <taxon>Bacteria</taxon>
        <taxon>Bacillati</taxon>
        <taxon>Bacillota</taxon>
        <taxon>Clostridia</taxon>
        <taxon>Lachnospirales</taxon>
        <taxon>Lachnospiraceae</taxon>
        <taxon>Johnsonella</taxon>
    </lineage>
</organism>
<dbReference type="OrthoDB" id="1923633at2"/>